<dbReference type="Proteomes" id="UP000434957">
    <property type="component" value="Unassembled WGS sequence"/>
</dbReference>
<protein>
    <submittedName>
        <fullName evidence="1">Uncharacterized protein</fullName>
    </submittedName>
</protein>
<evidence type="ECO:0000313" key="1">
    <source>
        <dbReference type="EMBL" id="KAE9291472.1"/>
    </source>
</evidence>
<name>A0A6A4CHW8_9STRA</name>
<reference evidence="1 2" key="1">
    <citation type="submission" date="2018-08" db="EMBL/GenBank/DDBJ databases">
        <title>Genomic investigation of the strawberry pathogen Phytophthora fragariae indicates pathogenicity is determined by transcriptional variation in three key races.</title>
        <authorList>
            <person name="Adams T.M."/>
            <person name="Armitage A.D."/>
            <person name="Sobczyk M.K."/>
            <person name="Bates H.J."/>
            <person name="Dunwell J.M."/>
            <person name="Nellist C.F."/>
            <person name="Harrison R.J."/>
        </authorList>
    </citation>
    <scope>NUCLEOTIDE SEQUENCE [LARGE SCALE GENOMIC DNA]</scope>
    <source>
        <strain evidence="1 2">SCRP333</strain>
    </source>
</reference>
<dbReference type="AlphaFoldDB" id="A0A6A4CHW8"/>
<keyword evidence="2" id="KW-1185">Reference proteome</keyword>
<proteinExistence type="predicted"/>
<organism evidence="1 2">
    <name type="scientific">Phytophthora rubi</name>
    <dbReference type="NCBI Taxonomy" id="129364"/>
    <lineage>
        <taxon>Eukaryota</taxon>
        <taxon>Sar</taxon>
        <taxon>Stramenopiles</taxon>
        <taxon>Oomycota</taxon>
        <taxon>Peronosporomycetes</taxon>
        <taxon>Peronosporales</taxon>
        <taxon>Peronosporaceae</taxon>
        <taxon>Phytophthora</taxon>
    </lineage>
</organism>
<evidence type="ECO:0000313" key="2">
    <source>
        <dbReference type="Proteomes" id="UP000434957"/>
    </source>
</evidence>
<gene>
    <name evidence="1" type="ORF">PR003_g25023</name>
</gene>
<accession>A0A6A4CHW8</accession>
<comment type="caution">
    <text evidence="1">The sequence shown here is derived from an EMBL/GenBank/DDBJ whole genome shotgun (WGS) entry which is preliminary data.</text>
</comment>
<sequence>MLHIFFEKSCDAGPALPCRLQCLAVPFRIVARRVGQLRQRVGCPVVFAVLECPTSHAHRIRTPAHFPVVPLGVPRPGLPPGNVLSKRIRMVPKDVYWLPVLRAAPT</sequence>
<dbReference type="EMBL" id="QXFT01002920">
    <property type="protein sequence ID" value="KAE9291472.1"/>
    <property type="molecule type" value="Genomic_DNA"/>
</dbReference>